<dbReference type="HOGENOM" id="CLU_573759_0_0_1"/>
<protein>
    <submittedName>
        <fullName evidence="2">Zonadhesin</fullName>
    </submittedName>
</protein>
<dbReference type="OrthoDB" id="367221at2759"/>
<evidence type="ECO:0000313" key="2">
    <source>
        <dbReference type="EMBL" id="EOB14289.1"/>
    </source>
</evidence>
<feature type="region of interest" description="Disordered" evidence="1">
    <location>
        <begin position="200"/>
        <end position="339"/>
    </location>
</feature>
<dbReference type="AlphaFoldDB" id="R0M8I9"/>
<proteinExistence type="predicted"/>
<evidence type="ECO:0000256" key="1">
    <source>
        <dbReference type="SAM" id="MobiDB-lite"/>
    </source>
</evidence>
<feature type="compositionally biased region" description="Basic and acidic residues" evidence="1">
    <location>
        <begin position="136"/>
        <end position="162"/>
    </location>
</feature>
<reference evidence="2 3" key="1">
    <citation type="journal article" date="2013" name="BMC Genomics">
        <title>Comparative genomics of parasitic silkworm microsporidia reveal an association between genome expansion and host adaptation.</title>
        <authorList>
            <person name="Pan G."/>
            <person name="Xu J."/>
            <person name="Li T."/>
            <person name="Xia Q."/>
            <person name="Liu S.L."/>
            <person name="Zhang G."/>
            <person name="Li S."/>
            <person name="Li C."/>
            <person name="Liu H."/>
            <person name="Yang L."/>
            <person name="Liu T."/>
            <person name="Zhang X."/>
            <person name="Wu Z."/>
            <person name="Fan W."/>
            <person name="Dang X."/>
            <person name="Xiang H."/>
            <person name="Tao M."/>
            <person name="Li Y."/>
            <person name="Hu J."/>
            <person name="Li Z."/>
            <person name="Lin L."/>
            <person name="Luo J."/>
            <person name="Geng L."/>
            <person name="Wang L."/>
            <person name="Long M."/>
            <person name="Wan Y."/>
            <person name="He N."/>
            <person name="Zhang Z."/>
            <person name="Lu C."/>
            <person name="Keeling P.J."/>
            <person name="Wang J."/>
            <person name="Xiang Z."/>
            <person name="Zhou Z."/>
        </authorList>
    </citation>
    <scope>NUCLEOTIDE SEQUENCE [LARGE SCALE GENOMIC DNA]</scope>
    <source>
        <strain evidence="3">CQ1 / CVCC 102059</strain>
    </source>
</reference>
<sequence length="476" mass="53267">MVSTSTVSPINTPPINQDEESENMEFLFKEGEDTQKVLKKIPQNYHLSFKGNFKKYVAMKNKESIPKKDQQSTVGPGKQPEEKPKDESSKLPSMEPKFDQHKPKEKSTTGQRPKPQRPIFTPQRPKESSPKQQSQIKEKLDKLLKPEHPSVPKPQQFKDKPKGVKLPDGNQVNGMFKTILDQIKKLEDKKNTEKLHSLTIDLPQIAQPTSAALSSSVGPSSSGPSSSSLSVSKTTTTQPPSTSTEVIYKTVYKYKDTPESSVKPDESAEKPKESTEKLKESTEKSKESTEKPKESTEKPKESTEKPKESTEKPKESTEKPKESTEKPKESTEKPKESSSIAYKTTKIGSYSILDSESRVKTITVTVLKDSISPSSSTRSVSPSVSSVLDFIDKPGTTPDHDEENLSEFDSKVKKLFKDLIDTKKKRRLFRLAPNLEKDTESRLKDYVRKLIDSEDPIEKDGLLDCSVIDIGEPAVD</sequence>
<dbReference type="STRING" id="578461.R0M8I9"/>
<organism evidence="2 3">
    <name type="scientific">Nosema bombycis (strain CQ1 / CVCC 102059)</name>
    <name type="common">Microsporidian parasite</name>
    <name type="synonym">Pebrine of silkworm</name>
    <dbReference type="NCBI Taxonomy" id="578461"/>
    <lineage>
        <taxon>Eukaryota</taxon>
        <taxon>Fungi</taxon>
        <taxon>Fungi incertae sedis</taxon>
        <taxon>Microsporidia</taxon>
        <taxon>Nosematidae</taxon>
        <taxon>Nosema</taxon>
    </lineage>
</organism>
<evidence type="ECO:0000313" key="3">
    <source>
        <dbReference type="Proteomes" id="UP000016927"/>
    </source>
</evidence>
<feature type="compositionally biased region" description="Basic and acidic residues" evidence="1">
    <location>
        <begin position="253"/>
        <end position="336"/>
    </location>
</feature>
<feature type="compositionally biased region" description="Basic and acidic residues" evidence="1">
    <location>
        <begin position="60"/>
        <end position="70"/>
    </location>
</feature>
<feature type="compositionally biased region" description="Polar residues" evidence="1">
    <location>
        <begin position="1"/>
        <end position="15"/>
    </location>
</feature>
<feature type="region of interest" description="Disordered" evidence="1">
    <location>
        <begin position="60"/>
        <end position="172"/>
    </location>
</feature>
<dbReference type="Proteomes" id="UP000016927">
    <property type="component" value="Unassembled WGS sequence"/>
</dbReference>
<name>R0M8I9_NOSB1</name>
<feature type="region of interest" description="Disordered" evidence="1">
    <location>
        <begin position="1"/>
        <end position="23"/>
    </location>
</feature>
<dbReference type="VEuPathDB" id="MicrosporidiaDB:NBO_31g0008"/>
<feature type="compositionally biased region" description="Basic and acidic residues" evidence="1">
    <location>
        <begin position="79"/>
        <end position="89"/>
    </location>
</feature>
<gene>
    <name evidence="2" type="primary">ZAN</name>
    <name evidence="2" type="ORF">NBO_31g0008</name>
</gene>
<feature type="compositionally biased region" description="Basic and acidic residues" evidence="1">
    <location>
        <begin position="96"/>
        <end position="107"/>
    </location>
</feature>
<feature type="compositionally biased region" description="Low complexity" evidence="1">
    <location>
        <begin position="210"/>
        <end position="244"/>
    </location>
</feature>
<accession>R0M8I9</accession>
<keyword evidence="3" id="KW-1185">Reference proteome</keyword>
<dbReference type="EMBL" id="KB908939">
    <property type="protein sequence ID" value="EOB14289.1"/>
    <property type="molecule type" value="Genomic_DNA"/>
</dbReference>